<dbReference type="Pfam" id="PF07804">
    <property type="entry name" value="HipA_C"/>
    <property type="match status" value="1"/>
</dbReference>
<dbReference type="GO" id="GO:0004674">
    <property type="term" value="F:protein serine/threonine kinase activity"/>
    <property type="evidence" value="ECO:0007669"/>
    <property type="project" value="TreeGrafter"/>
</dbReference>
<feature type="domain" description="HipA-like C-terminal" evidence="4">
    <location>
        <begin position="183"/>
        <end position="395"/>
    </location>
</feature>
<dbReference type="PANTHER" id="PTHR37419:SF8">
    <property type="entry name" value="TOXIN YJJJ"/>
    <property type="match status" value="1"/>
</dbReference>
<dbReference type="EMBL" id="FWYF01000001">
    <property type="protein sequence ID" value="SMD32243.1"/>
    <property type="molecule type" value="Genomic_DNA"/>
</dbReference>
<evidence type="ECO:0000313" key="6">
    <source>
        <dbReference type="Proteomes" id="UP000192472"/>
    </source>
</evidence>
<comment type="similarity">
    <text evidence="1">Belongs to the HipA Ser/Thr kinase family.</text>
</comment>
<dbReference type="Gene3D" id="1.10.1070.20">
    <property type="match status" value="1"/>
</dbReference>
<evidence type="ECO:0000256" key="3">
    <source>
        <dbReference type="ARBA" id="ARBA00022777"/>
    </source>
</evidence>
<dbReference type="InterPro" id="IPR052028">
    <property type="entry name" value="HipA_Ser/Thr_kinase"/>
</dbReference>
<dbReference type="STRING" id="692418.SAMN04488029_0586"/>
<accession>A0A1W2G6K0</accession>
<name>A0A1W2G6K0_REIFA</name>
<evidence type="ECO:0000313" key="5">
    <source>
        <dbReference type="EMBL" id="SMD32243.1"/>
    </source>
</evidence>
<dbReference type="Proteomes" id="UP000192472">
    <property type="component" value="Unassembled WGS sequence"/>
</dbReference>
<dbReference type="GO" id="GO:0005829">
    <property type="term" value="C:cytosol"/>
    <property type="evidence" value="ECO:0007669"/>
    <property type="project" value="TreeGrafter"/>
</dbReference>
<organism evidence="5 6">
    <name type="scientific">Reichenbachiella faecimaris</name>
    <dbReference type="NCBI Taxonomy" id="692418"/>
    <lineage>
        <taxon>Bacteria</taxon>
        <taxon>Pseudomonadati</taxon>
        <taxon>Bacteroidota</taxon>
        <taxon>Cytophagia</taxon>
        <taxon>Cytophagales</taxon>
        <taxon>Reichenbachiellaceae</taxon>
        <taxon>Reichenbachiella</taxon>
    </lineage>
</organism>
<gene>
    <name evidence="5" type="ORF">SAMN04488029_0586</name>
</gene>
<sequence length="420" mass="47933">MAGREIYVYADWQEMESPMLMGILTSEQLRGKEIFSFEYDKDWLASKFVHVLDPDLQLYSGPQYLNNEDKFNFGLFLDSSPDRWGRVLMQRREAAKARLEQRKAIKLFETDYLLGVHDGHRMGGLRFKLDPDGTFLNDDERQASPPWTSIRELEQISLKLEEEDVIDDPEYFKWLNMLVNPGSSLGGARPKASVLDTANHLWIAKFPSKSDDGNIGAWEMVTYELALKAGIDMAECQAKKFSSDHHTFLTKRFDRTANGKRIHFTSAMTQLGYTDGADAAAGVSYLELVDFIISHGAHVKEDLHELWRRIVFSICVSNTDDHLRNHGFLLSDQGWRLSPAYDINPNESGSGLKLNISDNDNSLDLALAFEVHEFFRLDKKEAVRIIERVKNAVVQWREVAKKYGISKTNQEIKAAAFQGI</sequence>
<keyword evidence="3 5" id="KW-0418">Kinase</keyword>
<keyword evidence="6" id="KW-1185">Reference proteome</keyword>
<dbReference type="InterPro" id="IPR012893">
    <property type="entry name" value="HipA-like_C"/>
</dbReference>
<dbReference type="RefSeq" id="WP_084370917.1">
    <property type="nucleotide sequence ID" value="NZ_FWYF01000001.1"/>
</dbReference>
<evidence type="ECO:0000256" key="2">
    <source>
        <dbReference type="ARBA" id="ARBA00022679"/>
    </source>
</evidence>
<dbReference type="AlphaFoldDB" id="A0A1W2G6K0"/>
<dbReference type="PANTHER" id="PTHR37419">
    <property type="entry name" value="SERINE/THREONINE-PROTEIN KINASE TOXIN HIPA"/>
    <property type="match status" value="1"/>
</dbReference>
<reference evidence="5 6" key="1">
    <citation type="submission" date="2017-04" db="EMBL/GenBank/DDBJ databases">
        <authorList>
            <person name="Afonso C.L."/>
            <person name="Miller P.J."/>
            <person name="Scott M.A."/>
            <person name="Spackman E."/>
            <person name="Goraichik I."/>
            <person name="Dimitrov K.M."/>
            <person name="Suarez D.L."/>
            <person name="Swayne D.E."/>
        </authorList>
    </citation>
    <scope>NUCLEOTIDE SEQUENCE [LARGE SCALE GENOMIC DNA]</scope>
    <source>
        <strain evidence="5 6">DSM 26133</strain>
    </source>
</reference>
<proteinExistence type="inferred from homology"/>
<evidence type="ECO:0000259" key="4">
    <source>
        <dbReference type="Pfam" id="PF07804"/>
    </source>
</evidence>
<keyword evidence="2" id="KW-0808">Transferase</keyword>
<evidence type="ECO:0000256" key="1">
    <source>
        <dbReference type="ARBA" id="ARBA00010164"/>
    </source>
</evidence>
<dbReference type="OrthoDB" id="9805913at2"/>
<protein>
    <submittedName>
        <fullName evidence="5">Serine/threonine-protein kinase HipA</fullName>
    </submittedName>
</protein>